<dbReference type="Proteomes" id="UP000295164">
    <property type="component" value="Unassembled WGS sequence"/>
</dbReference>
<dbReference type="EMBL" id="SKFH01000013">
    <property type="protein sequence ID" value="TCZ71391.1"/>
    <property type="molecule type" value="Genomic_DNA"/>
</dbReference>
<evidence type="ECO:0000313" key="2">
    <source>
        <dbReference type="Proteomes" id="UP000295164"/>
    </source>
</evidence>
<keyword evidence="2" id="KW-1185">Reference proteome</keyword>
<proteinExistence type="predicted"/>
<gene>
    <name evidence="1" type="ORF">E0486_09935</name>
</gene>
<protein>
    <submittedName>
        <fullName evidence="1">Uncharacterized protein</fullName>
    </submittedName>
</protein>
<dbReference type="OrthoDB" id="674188at2"/>
<dbReference type="AlphaFoldDB" id="A0A4R4E2Y3"/>
<accession>A0A4R4E2Y3</accession>
<name>A0A4R4E2Y3_9BACT</name>
<sequence>MDEQAFLQRLSEKADKLHINPFLLLSGLEGLYTFREVPLNALNMDYLDSLVLSLFALRIGDQFHALAEAGLQGGTEAAQAAARRELEPISGEELETTSNEYLRSFAGILQGSTPLRRYHEKALEAAALEVSAVQQRYGSPSIGSILIHVCKTELGDVLPLGSLFSA</sequence>
<comment type="caution">
    <text evidence="1">The sequence shown here is derived from an EMBL/GenBank/DDBJ whole genome shotgun (WGS) entry which is preliminary data.</text>
</comment>
<evidence type="ECO:0000313" key="1">
    <source>
        <dbReference type="EMBL" id="TCZ71391.1"/>
    </source>
</evidence>
<reference evidence="1 2" key="1">
    <citation type="submission" date="2019-03" db="EMBL/GenBank/DDBJ databases">
        <authorList>
            <person name="Kim M.K.M."/>
        </authorList>
    </citation>
    <scope>NUCLEOTIDE SEQUENCE [LARGE SCALE GENOMIC DNA]</scope>
    <source>
        <strain evidence="1 2">17J68-15</strain>
    </source>
</reference>
<organism evidence="1 2">
    <name type="scientific">Flaviaesturariibacter aridisoli</name>
    <dbReference type="NCBI Taxonomy" id="2545761"/>
    <lineage>
        <taxon>Bacteria</taxon>
        <taxon>Pseudomonadati</taxon>
        <taxon>Bacteroidota</taxon>
        <taxon>Chitinophagia</taxon>
        <taxon>Chitinophagales</taxon>
        <taxon>Chitinophagaceae</taxon>
        <taxon>Flaviaestuariibacter</taxon>
    </lineage>
</organism>
<dbReference type="RefSeq" id="WP_131852014.1">
    <property type="nucleotide sequence ID" value="NZ_SKFH01000013.1"/>
</dbReference>